<dbReference type="AlphaFoldDB" id="A0A168CA52"/>
<name>A0A168CA52_9EURO</name>
<dbReference type="EMBL" id="AZGZ01000003">
    <property type="protein sequence ID" value="KZZ96341.1"/>
    <property type="molecule type" value="Genomic_DNA"/>
</dbReference>
<dbReference type="OrthoDB" id="42525at2759"/>
<gene>
    <name evidence="2" type="ORF">AAP_01114</name>
</gene>
<feature type="region of interest" description="Disordered" evidence="1">
    <location>
        <begin position="1"/>
        <end position="39"/>
    </location>
</feature>
<evidence type="ECO:0000313" key="2">
    <source>
        <dbReference type="EMBL" id="KZZ96341.1"/>
    </source>
</evidence>
<protein>
    <submittedName>
        <fullName evidence="2">Uncharacterized protein</fullName>
    </submittedName>
</protein>
<dbReference type="VEuPathDB" id="FungiDB:AAP_01114"/>
<accession>A0A168CA52</accession>
<dbReference type="PANTHER" id="PTHR35332:SF2">
    <property type="entry name" value="REGULATION OF ENOLASE PROTEIN 1"/>
    <property type="match status" value="1"/>
</dbReference>
<organism evidence="2 3">
    <name type="scientific">Ascosphaera apis ARSEF 7405</name>
    <dbReference type="NCBI Taxonomy" id="392613"/>
    <lineage>
        <taxon>Eukaryota</taxon>
        <taxon>Fungi</taxon>
        <taxon>Dikarya</taxon>
        <taxon>Ascomycota</taxon>
        <taxon>Pezizomycotina</taxon>
        <taxon>Eurotiomycetes</taxon>
        <taxon>Eurotiomycetidae</taxon>
        <taxon>Onygenales</taxon>
        <taxon>Ascosphaeraceae</taxon>
        <taxon>Ascosphaera</taxon>
    </lineage>
</organism>
<proteinExistence type="predicted"/>
<dbReference type="Proteomes" id="UP000242877">
    <property type="component" value="Unassembled WGS sequence"/>
</dbReference>
<sequence length="239" mass="26664">MSSTSNMTGPEDQQSPTTKKSSTASNAPRRQASLSQGNAIRTVSTSGDWKFANTNQPLPQAGLIPCQFTIHCPPSTDIWSRPPNIDNINSPILHKAGPLNRFHRVSAHITGAFSLDHDMGGIIMILQNRRTGKCKWIKSGLEHYGSRRNVSVVTKQEFADWSLFPYDHYGVTLEMRREKSGSLWVYLVVGIQRVPIREVTWVFDGEDEVDVMAGAYASRPVKKGPDLAVVFKQLEVDFH</sequence>
<dbReference type="Pfam" id="PF07081">
    <property type="entry name" value="DUF1349"/>
    <property type="match status" value="1"/>
</dbReference>
<dbReference type="Gene3D" id="2.60.120.200">
    <property type="match status" value="1"/>
</dbReference>
<evidence type="ECO:0000256" key="1">
    <source>
        <dbReference type="SAM" id="MobiDB-lite"/>
    </source>
</evidence>
<evidence type="ECO:0000313" key="3">
    <source>
        <dbReference type="Proteomes" id="UP000242877"/>
    </source>
</evidence>
<dbReference type="InterPro" id="IPR009784">
    <property type="entry name" value="DUF1349"/>
</dbReference>
<keyword evidence="3" id="KW-1185">Reference proteome</keyword>
<comment type="caution">
    <text evidence="2">The sequence shown here is derived from an EMBL/GenBank/DDBJ whole genome shotgun (WGS) entry which is preliminary data.</text>
</comment>
<dbReference type="PANTHER" id="PTHR35332">
    <property type="entry name" value="REGULATION OF ENOLASE PROTEIN 1"/>
    <property type="match status" value="1"/>
</dbReference>
<reference evidence="2 3" key="1">
    <citation type="journal article" date="2016" name="Genome Biol. Evol.">
        <title>Divergent and convergent evolution of fungal pathogenicity.</title>
        <authorList>
            <person name="Shang Y."/>
            <person name="Xiao G."/>
            <person name="Zheng P."/>
            <person name="Cen K."/>
            <person name="Zhan S."/>
            <person name="Wang C."/>
        </authorList>
    </citation>
    <scope>NUCLEOTIDE SEQUENCE [LARGE SCALE GENOMIC DNA]</scope>
    <source>
        <strain evidence="2 3">ARSEF 7405</strain>
    </source>
</reference>